<proteinExistence type="inferred from homology"/>
<dbReference type="SUPFAM" id="SSF51445">
    <property type="entry name" value="(Trans)glycosidases"/>
    <property type="match status" value="1"/>
</dbReference>
<dbReference type="GO" id="GO:0006004">
    <property type="term" value="P:fucose metabolic process"/>
    <property type="evidence" value="ECO:0007669"/>
    <property type="project" value="TreeGrafter"/>
</dbReference>
<dbReference type="PANTHER" id="PTHR10030">
    <property type="entry name" value="ALPHA-L-FUCOSIDASE"/>
    <property type="match status" value="1"/>
</dbReference>
<dbReference type="Pfam" id="PF01120">
    <property type="entry name" value="Alpha_L_fucos"/>
    <property type="match status" value="1"/>
</dbReference>
<comment type="caution">
    <text evidence="8">The sequence shown here is derived from an EMBL/GenBank/DDBJ whole genome shotgun (WGS) entry which is preliminary data.</text>
</comment>
<dbReference type="EMBL" id="CAMAPF010000008">
    <property type="protein sequence ID" value="CAH9059655.1"/>
    <property type="molecule type" value="Genomic_DNA"/>
</dbReference>
<evidence type="ECO:0000256" key="6">
    <source>
        <dbReference type="SAM" id="SignalP"/>
    </source>
</evidence>
<dbReference type="PANTHER" id="PTHR10030:SF37">
    <property type="entry name" value="ALPHA-L-FUCOSIDASE-RELATED"/>
    <property type="match status" value="1"/>
</dbReference>
<feature type="domain" description="Glycoside hydrolase family 29 N-terminal" evidence="7">
    <location>
        <begin position="74"/>
        <end position="340"/>
    </location>
</feature>
<dbReference type="InterPro" id="IPR000933">
    <property type="entry name" value="Glyco_hydro_29"/>
</dbReference>
<dbReference type="EC" id="3.2.1.51" evidence="2"/>
<dbReference type="AlphaFoldDB" id="A0AAV0C2M5"/>
<protein>
    <recommendedName>
        <fullName evidence="2">alpha-L-fucosidase</fullName>
        <ecNumber evidence="2">3.2.1.51</ecNumber>
    </recommendedName>
</protein>
<dbReference type="SMART" id="SM00812">
    <property type="entry name" value="Alpha_L_fucos"/>
    <property type="match status" value="1"/>
</dbReference>
<dbReference type="Gene3D" id="2.60.120.260">
    <property type="entry name" value="Galactose-binding domain-like"/>
    <property type="match status" value="1"/>
</dbReference>
<keyword evidence="5" id="KW-0326">Glycosidase</keyword>
<gene>
    <name evidence="8" type="ORF">CEPIT_LOCUS1430</name>
</gene>
<keyword evidence="4" id="KW-0378">Hydrolase</keyword>
<dbReference type="GO" id="GO:0004560">
    <property type="term" value="F:alpha-L-fucosidase activity"/>
    <property type="evidence" value="ECO:0007669"/>
    <property type="project" value="UniProtKB-EC"/>
</dbReference>
<accession>A0AAV0C2M5</accession>
<feature type="signal peptide" evidence="6">
    <location>
        <begin position="1"/>
        <end position="30"/>
    </location>
</feature>
<evidence type="ECO:0000256" key="5">
    <source>
        <dbReference type="ARBA" id="ARBA00023295"/>
    </source>
</evidence>
<dbReference type="Proteomes" id="UP001152523">
    <property type="component" value="Unassembled WGS sequence"/>
</dbReference>
<evidence type="ECO:0000256" key="3">
    <source>
        <dbReference type="ARBA" id="ARBA00022729"/>
    </source>
</evidence>
<evidence type="ECO:0000313" key="8">
    <source>
        <dbReference type="EMBL" id="CAH9059655.1"/>
    </source>
</evidence>
<sequence>MVHKNNKAHSLHKNFITIVFFLTLFSEEEAVTPPPLPILPLPTFSQLKWQQRELILFFHFGVNTFTGNEWGTGKELPSVFNPTSFNASQWIETAALAGASLVILTAKHHDGFCLWPSNYTDHSVRNSPWQKGRGDVVREVVDKAKACGVDVGLYLSPWDRHDRRYGNSHAYNEYYLAQLQELLNNYGSVREIWFDGAKSSDVPNMDYYFSDWFAMVRELQGTINIFSNAGPDVRWVGNENGFAGTTCWSTINRTSLSIGSGAPLDYLYMGDPKGTNWTPAECDISIRPGWFWHHNEKPKPLGVLLEIYYNSIGRNCVLLLNVPPNTDGLISDSDVSRLKEFKSAIDTIFSVNLARNCSVQASSVRGGPDGEDKFGPMNTLDGDDLWTYWAPSDEDNGPYWVGLNATNKDPIEFNVVRIQEAIGLGQRIEGHEIYVDGVKVGNGTTVGYKKLHRLENGAVKGNVVMIKITESKAPPLLSSIGLHFDPFWHPNTNSFH</sequence>
<name>A0AAV0C2M5_9ASTE</name>
<evidence type="ECO:0000256" key="4">
    <source>
        <dbReference type="ARBA" id="ARBA00022801"/>
    </source>
</evidence>
<dbReference type="FunFam" id="3.20.20.80:FF:000052">
    <property type="entry name" value="Putative alpha-L-fucosidase 1"/>
    <property type="match status" value="1"/>
</dbReference>
<keyword evidence="9" id="KW-1185">Reference proteome</keyword>
<evidence type="ECO:0000313" key="9">
    <source>
        <dbReference type="Proteomes" id="UP001152523"/>
    </source>
</evidence>
<evidence type="ECO:0000256" key="2">
    <source>
        <dbReference type="ARBA" id="ARBA00012662"/>
    </source>
</evidence>
<keyword evidence="3 6" id="KW-0732">Signal</keyword>
<dbReference type="GO" id="GO:0005764">
    <property type="term" value="C:lysosome"/>
    <property type="evidence" value="ECO:0007669"/>
    <property type="project" value="TreeGrafter"/>
</dbReference>
<comment type="similarity">
    <text evidence="1">Belongs to the glycosyl hydrolase 29 family.</text>
</comment>
<dbReference type="InterPro" id="IPR057739">
    <property type="entry name" value="Glyco_hydro_29_N"/>
</dbReference>
<dbReference type="InterPro" id="IPR017853">
    <property type="entry name" value="GH"/>
</dbReference>
<evidence type="ECO:0000259" key="7">
    <source>
        <dbReference type="Pfam" id="PF01120"/>
    </source>
</evidence>
<dbReference type="Gene3D" id="3.20.20.80">
    <property type="entry name" value="Glycosidases"/>
    <property type="match status" value="1"/>
</dbReference>
<evidence type="ECO:0000256" key="1">
    <source>
        <dbReference type="ARBA" id="ARBA00007951"/>
    </source>
</evidence>
<dbReference type="GO" id="GO:0016139">
    <property type="term" value="P:glycoside catabolic process"/>
    <property type="evidence" value="ECO:0007669"/>
    <property type="project" value="TreeGrafter"/>
</dbReference>
<organism evidence="8 9">
    <name type="scientific">Cuscuta epithymum</name>
    <dbReference type="NCBI Taxonomy" id="186058"/>
    <lineage>
        <taxon>Eukaryota</taxon>
        <taxon>Viridiplantae</taxon>
        <taxon>Streptophyta</taxon>
        <taxon>Embryophyta</taxon>
        <taxon>Tracheophyta</taxon>
        <taxon>Spermatophyta</taxon>
        <taxon>Magnoliopsida</taxon>
        <taxon>eudicotyledons</taxon>
        <taxon>Gunneridae</taxon>
        <taxon>Pentapetalae</taxon>
        <taxon>asterids</taxon>
        <taxon>lamiids</taxon>
        <taxon>Solanales</taxon>
        <taxon>Convolvulaceae</taxon>
        <taxon>Cuscuteae</taxon>
        <taxon>Cuscuta</taxon>
        <taxon>Cuscuta subgen. Cuscuta</taxon>
    </lineage>
</organism>
<feature type="chain" id="PRO_5043448925" description="alpha-L-fucosidase" evidence="6">
    <location>
        <begin position="31"/>
        <end position="496"/>
    </location>
</feature>
<reference evidence="8" key="1">
    <citation type="submission" date="2022-07" db="EMBL/GenBank/DDBJ databases">
        <authorList>
            <person name="Macas J."/>
            <person name="Novak P."/>
            <person name="Neumann P."/>
        </authorList>
    </citation>
    <scope>NUCLEOTIDE SEQUENCE</scope>
</reference>